<keyword evidence="3" id="KW-1003">Cell membrane</keyword>
<protein>
    <submittedName>
        <fullName evidence="9">Carbohydrate ABC transporter permease</fullName>
    </submittedName>
</protein>
<evidence type="ECO:0000256" key="7">
    <source>
        <dbReference type="RuleBase" id="RU363032"/>
    </source>
</evidence>
<evidence type="ECO:0000256" key="5">
    <source>
        <dbReference type="ARBA" id="ARBA00022989"/>
    </source>
</evidence>
<evidence type="ECO:0000259" key="8">
    <source>
        <dbReference type="PROSITE" id="PS50928"/>
    </source>
</evidence>
<dbReference type="InterPro" id="IPR000515">
    <property type="entry name" value="MetI-like"/>
</dbReference>
<proteinExistence type="inferred from homology"/>
<evidence type="ECO:0000313" key="10">
    <source>
        <dbReference type="Proteomes" id="UP001589619"/>
    </source>
</evidence>
<gene>
    <name evidence="9" type="ORF">ACFFNY_07595</name>
</gene>
<feature type="transmembrane region" description="Helical" evidence="7">
    <location>
        <begin position="182"/>
        <end position="204"/>
    </location>
</feature>
<feature type="transmembrane region" description="Helical" evidence="7">
    <location>
        <begin position="73"/>
        <end position="97"/>
    </location>
</feature>
<organism evidence="9 10">
    <name type="scientific">Paenibacillus hodogayensis</name>
    <dbReference type="NCBI Taxonomy" id="279208"/>
    <lineage>
        <taxon>Bacteria</taxon>
        <taxon>Bacillati</taxon>
        <taxon>Bacillota</taxon>
        <taxon>Bacilli</taxon>
        <taxon>Bacillales</taxon>
        <taxon>Paenibacillaceae</taxon>
        <taxon>Paenibacillus</taxon>
    </lineage>
</organism>
<comment type="similarity">
    <text evidence="7">Belongs to the binding-protein-dependent transport system permease family.</text>
</comment>
<dbReference type="PANTHER" id="PTHR43744">
    <property type="entry name" value="ABC TRANSPORTER PERMEASE PROTEIN MG189-RELATED-RELATED"/>
    <property type="match status" value="1"/>
</dbReference>
<comment type="caution">
    <text evidence="9">The sequence shown here is derived from an EMBL/GenBank/DDBJ whole genome shotgun (WGS) entry which is preliminary data.</text>
</comment>
<evidence type="ECO:0000256" key="6">
    <source>
        <dbReference type="ARBA" id="ARBA00023136"/>
    </source>
</evidence>
<dbReference type="Gene3D" id="1.10.3720.10">
    <property type="entry name" value="MetI-like"/>
    <property type="match status" value="1"/>
</dbReference>
<feature type="transmembrane region" description="Helical" evidence="7">
    <location>
        <begin position="109"/>
        <end position="129"/>
    </location>
</feature>
<evidence type="ECO:0000256" key="4">
    <source>
        <dbReference type="ARBA" id="ARBA00022692"/>
    </source>
</evidence>
<keyword evidence="10" id="KW-1185">Reference proteome</keyword>
<dbReference type="RefSeq" id="WP_344911913.1">
    <property type="nucleotide sequence ID" value="NZ_BAAAYO010000010.1"/>
</dbReference>
<dbReference type="PROSITE" id="PS50928">
    <property type="entry name" value="ABC_TM1"/>
    <property type="match status" value="1"/>
</dbReference>
<dbReference type="EMBL" id="JBHMAG010000007">
    <property type="protein sequence ID" value="MFB9751428.1"/>
    <property type="molecule type" value="Genomic_DNA"/>
</dbReference>
<dbReference type="Proteomes" id="UP001589619">
    <property type="component" value="Unassembled WGS sequence"/>
</dbReference>
<feature type="transmembrane region" description="Helical" evidence="7">
    <location>
        <begin position="12"/>
        <end position="33"/>
    </location>
</feature>
<dbReference type="Pfam" id="PF00528">
    <property type="entry name" value="BPD_transp_1"/>
    <property type="match status" value="1"/>
</dbReference>
<keyword evidence="2 7" id="KW-0813">Transport</keyword>
<keyword evidence="4 7" id="KW-0812">Transmembrane</keyword>
<reference evidence="9 10" key="1">
    <citation type="submission" date="2024-09" db="EMBL/GenBank/DDBJ databases">
        <authorList>
            <person name="Sun Q."/>
            <person name="Mori K."/>
        </authorList>
    </citation>
    <scope>NUCLEOTIDE SEQUENCE [LARGE SCALE GENOMIC DNA]</scope>
    <source>
        <strain evidence="9 10">JCM 12520</strain>
    </source>
</reference>
<sequence>MVTGRSDKTFDGLNSVALVMIGVVSLFPLLYVVSMSITPYSEVIRNGGFLIIPRKLSFEAYHRILQDAALARAMAVTVFLAVAGTLINMALTTIGAYPLSRKELRGRSVFLLFIVVTMLFNGGLIPTYLVVKSFGLLNTVWAMIVPGAVATFNMLLMKSFFESLPEELFESAKIDGAGEFRILGQIVVPLSVPSMMTVGLFYMVGHWNAFFSAILYVTDRQWHPLQVVIRSMLLMSQSSEHQAEVTVPTAAMQMTAVIVASVPIIAVYPFIQKHFTKGMLLGAIKG</sequence>
<evidence type="ECO:0000256" key="3">
    <source>
        <dbReference type="ARBA" id="ARBA00022475"/>
    </source>
</evidence>
<evidence type="ECO:0000313" key="9">
    <source>
        <dbReference type="EMBL" id="MFB9751428.1"/>
    </source>
</evidence>
<dbReference type="PANTHER" id="PTHR43744:SF9">
    <property type="entry name" value="POLYGALACTURONAN_RHAMNOGALACTURONAN TRANSPORT SYSTEM PERMEASE PROTEIN YTCP"/>
    <property type="match status" value="1"/>
</dbReference>
<dbReference type="CDD" id="cd06261">
    <property type="entry name" value="TM_PBP2"/>
    <property type="match status" value="1"/>
</dbReference>
<evidence type="ECO:0000256" key="2">
    <source>
        <dbReference type="ARBA" id="ARBA00022448"/>
    </source>
</evidence>
<feature type="domain" description="ABC transmembrane type-1" evidence="8">
    <location>
        <begin position="74"/>
        <end position="266"/>
    </location>
</feature>
<accession>A0ABV5VT39</accession>
<dbReference type="InterPro" id="IPR035906">
    <property type="entry name" value="MetI-like_sf"/>
</dbReference>
<evidence type="ECO:0000256" key="1">
    <source>
        <dbReference type="ARBA" id="ARBA00004651"/>
    </source>
</evidence>
<name>A0ABV5VT39_9BACL</name>
<feature type="transmembrane region" description="Helical" evidence="7">
    <location>
        <begin position="250"/>
        <end position="271"/>
    </location>
</feature>
<feature type="transmembrane region" description="Helical" evidence="7">
    <location>
        <begin position="141"/>
        <end position="161"/>
    </location>
</feature>
<comment type="subcellular location">
    <subcellularLocation>
        <location evidence="1 7">Cell membrane</location>
        <topology evidence="1 7">Multi-pass membrane protein</topology>
    </subcellularLocation>
</comment>
<dbReference type="SUPFAM" id="SSF161098">
    <property type="entry name" value="MetI-like"/>
    <property type="match status" value="1"/>
</dbReference>
<keyword evidence="6 7" id="KW-0472">Membrane</keyword>
<keyword evidence="5 7" id="KW-1133">Transmembrane helix</keyword>